<dbReference type="EMBL" id="BKCJ010039693">
    <property type="protein sequence ID" value="GEV94790.1"/>
    <property type="molecule type" value="Genomic_DNA"/>
</dbReference>
<protein>
    <submittedName>
        <fullName evidence="1">DnaJ homolog subfamily C member 7-like</fullName>
    </submittedName>
</protein>
<dbReference type="AlphaFoldDB" id="A0A699GT96"/>
<name>A0A699GT96_TANCI</name>
<proteinExistence type="predicted"/>
<reference evidence="1" key="1">
    <citation type="journal article" date="2019" name="Sci. Rep.">
        <title>Draft genome of Tanacetum cinerariifolium, the natural source of mosquito coil.</title>
        <authorList>
            <person name="Yamashiro T."/>
            <person name="Shiraishi A."/>
            <person name="Satake H."/>
            <person name="Nakayama K."/>
        </authorList>
    </citation>
    <scope>NUCLEOTIDE SEQUENCE</scope>
</reference>
<organism evidence="1">
    <name type="scientific">Tanacetum cinerariifolium</name>
    <name type="common">Dalmatian daisy</name>
    <name type="synonym">Chrysanthemum cinerariifolium</name>
    <dbReference type="NCBI Taxonomy" id="118510"/>
    <lineage>
        <taxon>Eukaryota</taxon>
        <taxon>Viridiplantae</taxon>
        <taxon>Streptophyta</taxon>
        <taxon>Embryophyta</taxon>
        <taxon>Tracheophyta</taxon>
        <taxon>Spermatophyta</taxon>
        <taxon>Magnoliopsida</taxon>
        <taxon>eudicotyledons</taxon>
        <taxon>Gunneridae</taxon>
        <taxon>Pentapetalae</taxon>
        <taxon>asterids</taxon>
        <taxon>campanulids</taxon>
        <taxon>Asterales</taxon>
        <taxon>Asteraceae</taxon>
        <taxon>Asteroideae</taxon>
        <taxon>Anthemideae</taxon>
        <taxon>Anthemidinae</taxon>
        <taxon>Tanacetum</taxon>
    </lineage>
</organism>
<accession>A0A699GT96</accession>
<gene>
    <name evidence="1" type="ORF">Tci_166767</name>
</gene>
<evidence type="ECO:0000313" key="1">
    <source>
        <dbReference type="EMBL" id="GEV94790.1"/>
    </source>
</evidence>
<sequence>MSINRNKMRASSIKEPSVLLSLIPSSKVFDAANIWNIHVCSDTGSRRVKLTSKKKSLCRFLKDLIDNVPSTLEDLMGRAKSYDMMNAKLIDVHFLQSDEGSRSSIDSLYESDHILEFDGAVKGNHGSAGAGVVLHDIDGSLRWSLMSRSFYHMGKFSMAFSMLEKYEQLEPSEIK</sequence>
<comment type="caution">
    <text evidence="1">The sequence shown here is derived from an EMBL/GenBank/DDBJ whole genome shotgun (WGS) entry which is preliminary data.</text>
</comment>